<dbReference type="NCBIfam" id="NF033551">
    <property type="entry name" value="transpos_IS1182"/>
    <property type="match status" value="1"/>
</dbReference>
<feature type="domain" description="Transposase InsH N-terminal" evidence="2">
    <location>
        <begin position="16"/>
        <end position="112"/>
    </location>
</feature>
<evidence type="ECO:0000313" key="5">
    <source>
        <dbReference type="Proteomes" id="UP000662088"/>
    </source>
</evidence>
<accession>A0A8I0AB39</accession>
<evidence type="ECO:0000259" key="2">
    <source>
        <dbReference type="Pfam" id="PF05598"/>
    </source>
</evidence>
<feature type="domain" description="Transposase DDE" evidence="3">
    <location>
        <begin position="324"/>
        <end position="442"/>
    </location>
</feature>
<organism evidence="4 5">
    <name type="scientific">Clostridium lentum</name>
    <dbReference type="NCBI Taxonomy" id="2763037"/>
    <lineage>
        <taxon>Bacteria</taxon>
        <taxon>Bacillati</taxon>
        <taxon>Bacillota</taxon>
        <taxon>Clostridia</taxon>
        <taxon>Eubacteriales</taxon>
        <taxon>Clostridiaceae</taxon>
        <taxon>Clostridium</taxon>
    </lineage>
</organism>
<name>A0A8I0AB39_9CLOT</name>
<dbReference type="PANTHER" id="PTHR33408">
    <property type="entry name" value="TRANSPOSASE"/>
    <property type="match status" value="1"/>
</dbReference>
<dbReference type="Pfam" id="PF13751">
    <property type="entry name" value="DDE_Tnp_1_6"/>
    <property type="match status" value="1"/>
</dbReference>
<evidence type="ECO:0000256" key="1">
    <source>
        <dbReference type="SAM" id="MobiDB-lite"/>
    </source>
</evidence>
<dbReference type="InterPro" id="IPR047629">
    <property type="entry name" value="IS1182_transpos"/>
</dbReference>
<dbReference type="Proteomes" id="UP000662088">
    <property type="component" value="Unassembled WGS sequence"/>
</dbReference>
<dbReference type="InterPro" id="IPR008490">
    <property type="entry name" value="Transposase_InsH_N"/>
</dbReference>
<feature type="compositionally biased region" description="Basic residues" evidence="1">
    <location>
        <begin position="188"/>
        <end position="198"/>
    </location>
</feature>
<gene>
    <name evidence="4" type="ORF">H8R92_01800</name>
</gene>
<dbReference type="AlphaFoldDB" id="A0A8I0AB39"/>
<keyword evidence="5" id="KW-1185">Reference proteome</keyword>
<feature type="region of interest" description="Disordered" evidence="1">
    <location>
        <begin position="183"/>
        <end position="214"/>
    </location>
</feature>
<dbReference type="PANTHER" id="PTHR33408:SF2">
    <property type="entry name" value="TRANSPOSASE DDE DOMAIN-CONTAINING PROTEIN"/>
    <property type="match status" value="1"/>
</dbReference>
<dbReference type="InterPro" id="IPR025668">
    <property type="entry name" value="Tnp_DDE_dom"/>
</dbReference>
<proteinExistence type="predicted"/>
<sequence>MINERKEAQSEIEVVMLEELVPQDHLLRKIDKYIDFSFIRDLTRDLYYHTNGRPAVDPVVLFKMLFIGYLYGIRSKRQLVKDIEVNLAYRWFLGYSITEKIPDSSTISQNRIRRFKGTDIPQKIFDNIVLQSIEKGLVGGKILYSDSTHIKANANKRKFEKVEVDVTPKEYIEQLDIDVNEDRENRNKKPLKPRKFKKETKEIKKSTTDPDSGYMMRDNKPEGFFYLDHRTVDSKNNIIMDVHVTPGNVSDSEPILKRIDRIKETFNIKPKYLGLDAGYSTNPIFKGITDRDIIPVVAYRRSPHKKGMYTKNKYIYDYDKDIYICPNNVALIYKTTTREGYKEYRCFEEICMCCPHKDKCLGEKAKYKIIRRHVWENHKDDNKNFLKTEKGKGIYNRRKETVERSFADSKNLHGLRYARFRGHEKVSEQCLLTAAVQNMKKIATRLSLLFSYYISNFNYIMYFKLYPQLVNKNPLLF</sequence>
<reference evidence="4" key="1">
    <citation type="submission" date="2020-08" db="EMBL/GenBank/DDBJ databases">
        <title>Genome public.</title>
        <authorList>
            <person name="Liu C."/>
            <person name="Sun Q."/>
        </authorList>
    </citation>
    <scope>NUCLEOTIDE SEQUENCE</scope>
    <source>
        <strain evidence="4">NSJ-42</strain>
    </source>
</reference>
<dbReference type="RefSeq" id="WP_186834546.1">
    <property type="nucleotide sequence ID" value="NZ_JACOOQ010000002.1"/>
</dbReference>
<feature type="compositionally biased region" description="Basic and acidic residues" evidence="1">
    <location>
        <begin position="199"/>
        <end position="208"/>
    </location>
</feature>
<dbReference type="EMBL" id="JACOOQ010000002">
    <property type="protein sequence ID" value="MBC5639184.1"/>
    <property type="molecule type" value="Genomic_DNA"/>
</dbReference>
<comment type="caution">
    <text evidence="4">The sequence shown here is derived from an EMBL/GenBank/DDBJ whole genome shotgun (WGS) entry which is preliminary data.</text>
</comment>
<dbReference type="Pfam" id="PF05598">
    <property type="entry name" value="DUF772"/>
    <property type="match status" value="1"/>
</dbReference>
<evidence type="ECO:0000313" key="4">
    <source>
        <dbReference type="EMBL" id="MBC5639184.1"/>
    </source>
</evidence>
<evidence type="ECO:0000259" key="3">
    <source>
        <dbReference type="Pfam" id="PF13751"/>
    </source>
</evidence>
<protein>
    <submittedName>
        <fullName evidence="4">IS1182 family transposase</fullName>
    </submittedName>
</protein>